<dbReference type="Pfam" id="PF26557">
    <property type="entry name" value="Cullin_AB"/>
    <property type="match status" value="1"/>
</dbReference>
<dbReference type="InterPro" id="IPR036388">
    <property type="entry name" value="WH-like_DNA-bd_sf"/>
</dbReference>
<keyword evidence="4" id="KW-0832">Ubl conjugation</keyword>
<dbReference type="FunFam" id="1.10.10.10:FF:000014">
    <property type="entry name" value="Cullin 1"/>
    <property type="match status" value="1"/>
</dbReference>
<dbReference type="PROSITE" id="PS50069">
    <property type="entry name" value="CULLIN_2"/>
    <property type="match status" value="1"/>
</dbReference>
<dbReference type="InterPro" id="IPR036317">
    <property type="entry name" value="Cullin_homology_sf"/>
</dbReference>
<sequence>MLKAKMPCRTFEEQWKEIDDGLRRIFAGEKFTTKEVMELYTLVHNLCSSGSEPSMMTDERYDIPESGLREKHVGVYIKAEEHIHDFIKSKIKVVHDESDHEQKLRNYADLWKKFRISAKCANHALQYVNRRWVIECNKKTSTNLAELMPSSDLALMSSRKRNAQYPEQKIQEIYGLCMVLWKNEFFENPEVNVAKAALELIQQHRDGRASVQLELVKPLLESLIVCGVEFNESEDRTSITLQQNVSREEMQNYEKYFERPLMLATEKHYESKAATVRRSSDVMKLMETMDKCLKEETDRYNRFLPESAAYSKRRLQKLMANIFIEDSDKDFRSELRSFLDADELTNLNLLFRVCSPADHIMYQLRKDFKKYVIEKGIKAVGDIPDAHKKDPKAFVTTVLQIHKKYNDMIREAFGNDSGFSLNFDRACATYVNRNCIVNGSNVFDTSAQVLARFIDGFMRNPADGFEEMLDQVMTLFMYIEEKDVFQKYYNRFLSKRLIMERSGNNEHEKTMISALKTSCGHDYVGDSMKMFNDIEVSRTLTKKFCEESKPKIEVAFQVLSTGCWPFKEAIPFEIPPVFQDISNAFDAFYKGLHNGRKLTFLYRNSRGEISARFAKKYMFIATTPQMAVLLKYNDVTVSTVSQLLAELQMPEDVLLTVLASLVKADLLKVPEGVEVTTSLPNDTELSLNQKYSSKRYKVDLMKFQTPLKGDSETQKREQKDLEKTLEDSRKMIIQAAIVRIMKTRRCVRHNHLVSESITQVAGRFQPKIALVERCIDLLIEKDYLRQSPDNRYSYEYVA</sequence>
<dbReference type="SMART" id="SM00884">
    <property type="entry name" value="Cullin_Nedd8"/>
    <property type="match status" value="1"/>
</dbReference>
<dbReference type="InterPro" id="IPR019559">
    <property type="entry name" value="Cullin_neddylation_domain"/>
</dbReference>
<proteinExistence type="inferred from homology"/>
<protein>
    <recommendedName>
        <fullName evidence="7">Cullin family profile domain-containing protein</fullName>
    </recommendedName>
</protein>
<dbReference type="SUPFAM" id="SSF75632">
    <property type="entry name" value="Cullin homology domain"/>
    <property type="match status" value="1"/>
</dbReference>
<dbReference type="GO" id="GO:0006511">
    <property type="term" value="P:ubiquitin-dependent protein catabolic process"/>
    <property type="evidence" value="ECO:0007669"/>
    <property type="project" value="InterPro"/>
</dbReference>
<evidence type="ECO:0000256" key="3">
    <source>
        <dbReference type="ARBA" id="ARBA00022786"/>
    </source>
</evidence>
<dbReference type="SUPFAM" id="SSF74788">
    <property type="entry name" value="Cullin repeat-like"/>
    <property type="match status" value="1"/>
</dbReference>
<evidence type="ECO:0000313" key="9">
    <source>
        <dbReference type="Proteomes" id="UP001175271"/>
    </source>
</evidence>
<dbReference type="InterPro" id="IPR016159">
    <property type="entry name" value="Cullin_repeat-like_dom_sf"/>
</dbReference>
<name>A0AA39IBE2_9BILA</name>
<dbReference type="GO" id="GO:0031625">
    <property type="term" value="F:ubiquitin protein ligase binding"/>
    <property type="evidence" value="ECO:0007669"/>
    <property type="project" value="InterPro"/>
</dbReference>
<comment type="caution">
    <text evidence="8">The sequence shown here is derived from an EMBL/GenBank/DDBJ whole genome shotgun (WGS) entry which is preliminary data.</text>
</comment>
<dbReference type="EMBL" id="JAUCMV010000002">
    <property type="protein sequence ID" value="KAK0421315.1"/>
    <property type="molecule type" value="Genomic_DNA"/>
</dbReference>
<evidence type="ECO:0000256" key="1">
    <source>
        <dbReference type="ARBA" id="ARBA00006019"/>
    </source>
</evidence>
<dbReference type="InterPro" id="IPR059120">
    <property type="entry name" value="Cullin-like_AB"/>
</dbReference>
<dbReference type="PANTHER" id="PTHR11932">
    <property type="entry name" value="CULLIN"/>
    <property type="match status" value="1"/>
</dbReference>
<reference evidence="8" key="1">
    <citation type="submission" date="2023-06" db="EMBL/GenBank/DDBJ databases">
        <title>Genomic analysis of the entomopathogenic nematode Steinernema hermaphroditum.</title>
        <authorList>
            <person name="Schwarz E.M."/>
            <person name="Heppert J.K."/>
            <person name="Baniya A."/>
            <person name="Schwartz H.T."/>
            <person name="Tan C.-H."/>
            <person name="Antoshechkin I."/>
            <person name="Sternberg P.W."/>
            <person name="Goodrich-Blair H."/>
            <person name="Dillman A.R."/>
        </authorList>
    </citation>
    <scope>NUCLEOTIDE SEQUENCE</scope>
    <source>
        <strain evidence="8">PS9179</strain>
        <tissue evidence="8">Whole animal</tissue>
    </source>
</reference>
<keyword evidence="9" id="KW-1185">Reference proteome</keyword>
<dbReference type="AlphaFoldDB" id="A0AA39IBE2"/>
<keyword evidence="2" id="KW-1017">Isopeptide bond</keyword>
<feature type="domain" description="Cullin family profile" evidence="7">
    <location>
        <begin position="445"/>
        <end position="662"/>
    </location>
</feature>
<organism evidence="8 9">
    <name type="scientific">Steinernema hermaphroditum</name>
    <dbReference type="NCBI Taxonomy" id="289476"/>
    <lineage>
        <taxon>Eukaryota</taxon>
        <taxon>Metazoa</taxon>
        <taxon>Ecdysozoa</taxon>
        <taxon>Nematoda</taxon>
        <taxon>Chromadorea</taxon>
        <taxon>Rhabditida</taxon>
        <taxon>Tylenchina</taxon>
        <taxon>Panagrolaimomorpha</taxon>
        <taxon>Strongyloidoidea</taxon>
        <taxon>Steinernematidae</taxon>
        <taxon>Steinernema</taxon>
    </lineage>
</organism>
<dbReference type="Gene3D" id="1.20.1310.10">
    <property type="entry name" value="Cullin Repeats"/>
    <property type="match status" value="4"/>
</dbReference>
<dbReference type="Proteomes" id="UP001175271">
    <property type="component" value="Unassembled WGS sequence"/>
</dbReference>
<evidence type="ECO:0000256" key="4">
    <source>
        <dbReference type="ARBA" id="ARBA00022843"/>
    </source>
</evidence>
<dbReference type="Gene3D" id="1.10.10.10">
    <property type="entry name" value="Winged helix-like DNA-binding domain superfamily/Winged helix DNA-binding domain"/>
    <property type="match status" value="1"/>
</dbReference>
<evidence type="ECO:0000256" key="5">
    <source>
        <dbReference type="PROSITE-ProRule" id="PRU00330"/>
    </source>
</evidence>
<evidence type="ECO:0000256" key="6">
    <source>
        <dbReference type="RuleBase" id="RU003829"/>
    </source>
</evidence>
<evidence type="ECO:0000256" key="2">
    <source>
        <dbReference type="ARBA" id="ARBA00022499"/>
    </source>
</evidence>
<dbReference type="InterPro" id="IPR001373">
    <property type="entry name" value="Cullin_N"/>
</dbReference>
<dbReference type="SUPFAM" id="SSF46785">
    <property type="entry name" value="Winged helix' DNA-binding domain"/>
    <property type="match status" value="1"/>
</dbReference>
<dbReference type="Pfam" id="PF00888">
    <property type="entry name" value="Cullin"/>
    <property type="match status" value="1"/>
</dbReference>
<comment type="similarity">
    <text evidence="1 5 6">Belongs to the cullin family.</text>
</comment>
<accession>A0AA39IBE2</accession>
<evidence type="ECO:0000313" key="8">
    <source>
        <dbReference type="EMBL" id="KAK0421315.1"/>
    </source>
</evidence>
<gene>
    <name evidence="8" type="ORF">QR680_015175</name>
</gene>
<dbReference type="Gene3D" id="3.30.230.130">
    <property type="entry name" value="Cullin, Chain C, Domain 2"/>
    <property type="match status" value="1"/>
</dbReference>
<keyword evidence="3" id="KW-0833">Ubl conjugation pathway</keyword>
<dbReference type="SMART" id="SM00182">
    <property type="entry name" value="CULLIN"/>
    <property type="match status" value="1"/>
</dbReference>
<evidence type="ECO:0000259" key="7">
    <source>
        <dbReference type="PROSITE" id="PS50069"/>
    </source>
</evidence>
<dbReference type="Pfam" id="PF10557">
    <property type="entry name" value="Cullin_Nedd8"/>
    <property type="match status" value="1"/>
</dbReference>
<dbReference type="InterPro" id="IPR016158">
    <property type="entry name" value="Cullin_homology"/>
</dbReference>
<dbReference type="InterPro" id="IPR036390">
    <property type="entry name" value="WH_DNA-bd_sf"/>
</dbReference>
<dbReference type="InterPro" id="IPR045093">
    <property type="entry name" value="Cullin"/>
</dbReference>